<evidence type="ECO:0000256" key="3">
    <source>
        <dbReference type="ARBA" id="ARBA00022833"/>
    </source>
</evidence>
<dbReference type="Proteomes" id="UP000000599">
    <property type="component" value="Chromosome G"/>
</dbReference>
<keyword evidence="1" id="KW-0479">Metal-binding</keyword>
<evidence type="ECO:0000256" key="4">
    <source>
        <dbReference type="PROSITE-ProRule" id="PRU00601"/>
    </source>
</evidence>
<dbReference type="HOGENOM" id="CLU_143932_0_0_1"/>
<dbReference type="GO" id="GO:0008270">
    <property type="term" value="F:zinc ion binding"/>
    <property type="evidence" value="ECO:0007669"/>
    <property type="project" value="UniProtKB-KW"/>
</dbReference>
<dbReference type="SUPFAM" id="SSF161219">
    <property type="entry name" value="CHY zinc finger-like"/>
    <property type="match status" value="1"/>
</dbReference>
<dbReference type="InterPro" id="IPR008913">
    <property type="entry name" value="Znf_CHY"/>
</dbReference>
<dbReference type="VEuPathDB" id="FungiDB:DEHA2G24112g"/>
<dbReference type="Pfam" id="PF05495">
    <property type="entry name" value="zf-CHY"/>
    <property type="match status" value="1"/>
</dbReference>
<evidence type="ECO:0000313" key="7">
    <source>
        <dbReference type="Proteomes" id="UP000000599"/>
    </source>
</evidence>
<evidence type="ECO:0000259" key="5">
    <source>
        <dbReference type="PROSITE" id="PS51266"/>
    </source>
</evidence>
<dbReference type="GeneID" id="2905548"/>
<dbReference type="FunCoup" id="Q6BGT4">
    <property type="interactions" value="21"/>
</dbReference>
<dbReference type="eggNOG" id="KOG1940">
    <property type="taxonomic scope" value="Eukaryota"/>
</dbReference>
<evidence type="ECO:0000313" key="6">
    <source>
        <dbReference type="EMBL" id="CAG91102.1"/>
    </source>
</evidence>
<dbReference type="AlphaFoldDB" id="Q6BGT4"/>
<proteinExistence type="predicted"/>
<keyword evidence="2 4" id="KW-0863">Zinc-finger</keyword>
<keyword evidence="3" id="KW-0862">Zinc</keyword>
<dbReference type="PANTHER" id="PTHR28082">
    <property type="entry name" value="ZINC FINGER PROTEIN"/>
    <property type="match status" value="1"/>
</dbReference>
<dbReference type="PIRSF" id="PIRSF017292">
    <property type="entry name" value="UCP017292_Znf_CHY"/>
    <property type="match status" value="1"/>
</dbReference>
<dbReference type="InterPro" id="IPR016694">
    <property type="entry name" value="UCP017292"/>
</dbReference>
<evidence type="ECO:0000256" key="1">
    <source>
        <dbReference type="ARBA" id="ARBA00022723"/>
    </source>
</evidence>
<dbReference type="InterPro" id="IPR052604">
    <property type="entry name" value="Mito_Tim_assembly_helper"/>
</dbReference>
<dbReference type="GO" id="GO:0045041">
    <property type="term" value="P:protein import into mitochondrial intermembrane space"/>
    <property type="evidence" value="ECO:0007669"/>
    <property type="project" value="EnsemblFungi"/>
</dbReference>
<accession>Q6BGT4</accession>
<sequence>MTILNVSNSKKPVHLKGQLVDTQTRCRHYHSALDIIAIKFKCCDIYFPCYKCHLELESHDIIRWNKLDLKAEKVILCGSCSNLLYYQEYSANDNKCLYCSSDFNPNCSLHYGLYFDI</sequence>
<dbReference type="KEGG" id="dha:DEHA2G24112g"/>
<organism evidence="6 7">
    <name type="scientific">Debaryomyces hansenii (strain ATCC 36239 / CBS 767 / BCRC 21394 / JCM 1990 / NBRC 0083 / IGC 2968)</name>
    <name type="common">Yeast</name>
    <name type="synonym">Torulaspora hansenii</name>
    <dbReference type="NCBI Taxonomy" id="284592"/>
    <lineage>
        <taxon>Eukaryota</taxon>
        <taxon>Fungi</taxon>
        <taxon>Dikarya</taxon>
        <taxon>Ascomycota</taxon>
        <taxon>Saccharomycotina</taxon>
        <taxon>Pichiomycetes</taxon>
        <taxon>Debaryomycetaceae</taxon>
        <taxon>Debaryomyces</taxon>
    </lineage>
</organism>
<dbReference type="PROSITE" id="PS51266">
    <property type="entry name" value="ZF_CHY"/>
    <property type="match status" value="1"/>
</dbReference>
<name>Q6BGT4_DEBHA</name>
<dbReference type="STRING" id="284592.Q6BGT4"/>
<dbReference type="InterPro" id="IPR037274">
    <property type="entry name" value="Znf_CHY_sf"/>
</dbReference>
<dbReference type="RefSeq" id="XP_462587.1">
    <property type="nucleotide sequence ID" value="XM_462587.1"/>
</dbReference>
<dbReference type="PANTHER" id="PTHR28082:SF1">
    <property type="entry name" value="HELPER OF TIM PROTEIN 13"/>
    <property type="match status" value="1"/>
</dbReference>
<reference evidence="6 7" key="1">
    <citation type="journal article" date="2004" name="Nature">
        <title>Genome evolution in yeasts.</title>
        <authorList>
            <consortium name="Genolevures"/>
            <person name="Dujon B."/>
            <person name="Sherman D."/>
            <person name="Fischer G."/>
            <person name="Durrens P."/>
            <person name="Casaregola S."/>
            <person name="Lafontaine I."/>
            <person name="de Montigny J."/>
            <person name="Marck C."/>
            <person name="Neuveglise C."/>
            <person name="Talla E."/>
            <person name="Goffard N."/>
            <person name="Frangeul L."/>
            <person name="Aigle M."/>
            <person name="Anthouard V."/>
            <person name="Babour A."/>
            <person name="Barbe V."/>
            <person name="Barnay S."/>
            <person name="Blanchin S."/>
            <person name="Beckerich J.M."/>
            <person name="Beyne E."/>
            <person name="Bleykasten C."/>
            <person name="Boisrame A."/>
            <person name="Boyer J."/>
            <person name="Cattolico L."/>
            <person name="Confanioleri F."/>
            <person name="de Daruvar A."/>
            <person name="Despons L."/>
            <person name="Fabre E."/>
            <person name="Fairhead C."/>
            <person name="Ferry-Dumazet H."/>
            <person name="Groppi A."/>
            <person name="Hantraye F."/>
            <person name="Hennequin C."/>
            <person name="Jauniaux N."/>
            <person name="Joyet P."/>
            <person name="Kachouri R."/>
            <person name="Kerrest A."/>
            <person name="Koszul R."/>
            <person name="Lemaire M."/>
            <person name="Lesur I."/>
            <person name="Ma L."/>
            <person name="Muller H."/>
            <person name="Nicaud J.M."/>
            <person name="Nikolski M."/>
            <person name="Oztas S."/>
            <person name="Ozier-Kalogeropoulos O."/>
            <person name="Pellenz S."/>
            <person name="Potier S."/>
            <person name="Richard G.F."/>
            <person name="Straub M.L."/>
            <person name="Suleau A."/>
            <person name="Swennene D."/>
            <person name="Tekaia F."/>
            <person name="Wesolowski-Louvel M."/>
            <person name="Westhof E."/>
            <person name="Wirth B."/>
            <person name="Zeniou-Meyer M."/>
            <person name="Zivanovic I."/>
            <person name="Bolotin-Fukuhara M."/>
            <person name="Thierry A."/>
            <person name="Bouchier C."/>
            <person name="Caudron B."/>
            <person name="Scarpelli C."/>
            <person name="Gaillardin C."/>
            <person name="Weissenbach J."/>
            <person name="Wincker P."/>
            <person name="Souciet J.L."/>
        </authorList>
    </citation>
    <scope>NUCLEOTIDE SEQUENCE [LARGE SCALE GENOMIC DNA]</scope>
    <source>
        <strain evidence="7">ATCC 36239 / CBS 767 / BCRC 21394 / JCM 1990 / NBRC 0083 / IGC 2968</strain>
    </source>
</reference>
<dbReference type="InParanoid" id="Q6BGT4"/>
<dbReference type="EMBL" id="CR382139">
    <property type="protein sequence ID" value="CAG91102.1"/>
    <property type="molecule type" value="Genomic_DNA"/>
</dbReference>
<evidence type="ECO:0000256" key="2">
    <source>
        <dbReference type="ARBA" id="ARBA00022771"/>
    </source>
</evidence>
<protein>
    <submittedName>
        <fullName evidence="6">DEHA2G24112p</fullName>
    </submittedName>
</protein>
<feature type="domain" description="CHY-type" evidence="5">
    <location>
        <begin position="19"/>
        <end position="101"/>
    </location>
</feature>
<keyword evidence="7" id="KW-1185">Reference proteome</keyword>
<dbReference type="GO" id="GO:0005758">
    <property type="term" value="C:mitochondrial intermembrane space"/>
    <property type="evidence" value="ECO:0007669"/>
    <property type="project" value="EnsemblFungi"/>
</dbReference>
<gene>
    <name evidence="6" type="ordered locus">DEHA2G24112g</name>
</gene>
<dbReference type="OMA" id="ETRCAHY"/>
<dbReference type="OrthoDB" id="411372at2759"/>